<evidence type="ECO:0000313" key="3">
    <source>
        <dbReference type="EMBL" id="MBD1393552.1"/>
    </source>
</evidence>
<dbReference type="SUPFAM" id="SSF49452">
    <property type="entry name" value="Starch-binding domain-like"/>
    <property type="match status" value="1"/>
</dbReference>
<feature type="domain" description="SbsA Ig-like" evidence="2">
    <location>
        <begin position="11"/>
        <end position="109"/>
    </location>
</feature>
<keyword evidence="1" id="KW-0732">Signal</keyword>
<dbReference type="InterPro" id="IPR032812">
    <property type="entry name" value="SbsA_Ig"/>
</dbReference>
<evidence type="ECO:0000256" key="1">
    <source>
        <dbReference type="ARBA" id="ARBA00022729"/>
    </source>
</evidence>
<keyword evidence="4" id="KW-1185">Reference proteome</keyword>
<sequence length="521" mass="59573">MQRPNGGPRDLTPPKLLKATPENMTRNFNAKSIRLEFDEYYKLQNPYQEISISPAMEKQPEYKTDKKNLVINFKDSLLKNTTYVINFGKAIADVNESNVLKNFTYVFSTGTHIDSLSISGSVINSITQAKEKDATVMLFPLKQDSLLFGKKKPAIFATTDSAGNFSLNNLREDTYRIYALKEASADKIYNDDQELIGFLKTPIKVDKDTSAVQLKLFKQTAEKFRLLSQKRFDPDGKITFVFNKPVQKPSLKIIYPAAFDNQKIVQISNTKDTALLFMRNMDFDSLRVALYDNNKPLDSASFIKGRKEAFTHNITFKYNINRDNKLRPGSDLIVTANFPLDSYNTSLISLKEDSVELNNLTFEKDTTNANAFIIRNRYRAKSKYELVLNEGAVTDIYGGKNKRQGIRFEGDKTENYSILTLKVTVPDATKQYVVEILNEQKNVMRSDVITKSTSLVYKNYLTGKYNLRVIYDDNKNGRWDSGNVRLKTYPENIYPGDKEITLRPNWDAEETLDIPKEVVTP</sequence>
<comment type="caution">
    <text evidence="3">The sequence shown here is derived from an EMBL/GenBank/DDBJ whole genome shotgun (WGS) entry which is preliminary data.</text>
</comment>
<dbReference type="InterPro" id="IPR013784">
    <property type="entry name" value="Carb-bd-like_fold"/>
</dbReference>
<dbReference type="GO" id="GO:0030246">
    <property type="term" value="F:carbohydrate binding"/>
    <property type="evidence" value="ECO:0007669"/>
    <property type="project" value="InterPro"/>
</dbReference>
<dbReference type="EMBL" id="JACWMX010000004">
    <property type="protein sequence ID" value="MBD1393552.1"/>
    <property type="molecule type" value="Genomic_DNA"/>
</dbReference>
<evidence type="ECO:0000259" key="2">
    <source>
        <dbReference type="Pfam" id="PF13205"/>
    </source>
</evidence>
<proteinExistence type="predicted"/>
<gene>
    <name evidence="3" type="ORF">IDJ76_10620</name>
</gene>
<dbReference type="AlphaFoldDB" id="A0A926S271"/>
<name>A0A926S271_9SPHI</name>
<accession>A0A926S271</accession>
<dbReference type="RefSeq" id="WP_191163296.1">
    <property type="nucleotide sequence ID" value="NZ_JACWMX010000004.1"/>
</dbReference>
<dbReference type="Proteomes" id="UP000619078">
    <property type="component" value="Unassembled WGS sequence"/>
</dbReference>
<dbReference type="Pfam" id="PF13205">
    <property type="entry name" value="Big_5"/>
    <property type="match status" value="1"/>
</dbReference>
<evidence type="ECO:0000313" key="4">
    <source>
        <dbReference type="Proteomes" id="UP000619078"/>
    </source>
</evidence>
<reference evidence="3" key="1">
    <citation type="submission" date="2020-09" db="EMBL/GenBank/DDBJ databases">
        <title>Novel species of Mucilaginibacter isolated from a glacier on the Tibetan Plateau.</title>
        <authorList>
            <person name="Liu Q."/>
            <person name="Xin Y.-H."/>
        </authorList>
    </citation>
    <scope>NUCLEOTIDE SEQUENCE</scope>
    <source>
        <strain evidence="3">ZB1P21</strain>
    </source>
</reference>
<organism evidence="3 4">
    <name type="scientific">Mucilaginibacter glaciei</name>
    <dbReference type="NCBI Taxonomy" id="2772109"/>
    <lineage>
        <taxon>Bacteria</taxon>
        <taxon>Pseudomonadati</taxon>
        <taxon>Bacteroidota</taxon>
        <taxon>Sphingobacteriia</taxon>
        <taxon>Sphingobacteriales</taxon>
        <taxon>Sphingobacteriaceae</taxon>
        <taxon>Mucilaginibacter</taxon>
    </lineage>
</organism>
<protein>
    <submittedName>
        <fullName evidence="3">Ig-like domain-containing protein</fullName>
    </submittedName>
</protein>